<name>H1YYB1_9EURY</name>
<evidence type="ECO:0000256" key="3">
    <source>
        <dbReference type="ARBA" id="ARBA00022722"/>
    </source>
</evidence>
<evidence type="ECO:0000256" key="4">
    <source>
        <dbReference type="ARBA" id="ARBA00022801"/>
    </source>
</evidence>
<dbReference type="GO" id="GO:0110001">
    <property type="term" value="C:toxin-antitoxin complex"/>
    <property type="evidence" value="ECO:0007669"/>
    <property type="project" value="InterPro"/>
</dbReference>
<dbReference type="EMBL" id="CM001436">
    <property type="protein sequence ID" value="EHQ34206.1"/>
    <property type="molecule type" value="Genomic_DNA"/>
</dbReference>
<dbReference type="AlphaFoldDB" id="H1YYB1"/>
<reference evidence="6 7" key="1">
    <citation type="submission" date="2011-10" db="EMBL/GenBank/DDBJ databases">
        <title>The Improved High-Quality Draft genome of Methanoplanus limicola DSM 2279.</title>
        <authorList>
            <consortium name="US DOE Joint Genome Institute (JGI-PGF)"/>
            <person name="Lucas S."/>
            <person name="Copeland A."/>
            <person name="Lapidus A."/>
            <person name="Glavina del Rio T."/>
            <person name="Dalin E."/>
            <person name="Tice H."/>
            <person name="Bruce D."/>
            <person name="Goodwin L."/>
            <person name="Pitluck S."/>
            <person name="Peters L."/>
            <person name="Mikhailova N."/>
            <person name="Lu M."/>
            <person name="Kyrpides N."/>
            <person name="Mavromatis K."/>
            <person name="Ivanova N."/>
            <person name="Markowitz V."/>
            <person name="Cheng J.-F."/>
            <person name="Hugenholtz P."/>
            <person name="Woyke T."/>
            <person name="Wu D."/>
            <person name="Wirth R."/>
            <person name="Brambilla E.-M."/>
            <person name="Klenk H.-P."/>
            <person name="Eisen J.A."/>
        </authorList>
    </citation>
    <scope>NUCLEOTIDE SEQUENCE [LARGE SCALE GENOMIC DNA]</scope>
    <source>
        <strain evidence="6 7">DSM 2279</strain>
    </source>
</reference>
<keyword evidence="2" id="KW-1277">Toxin-antitoxin system</keyword>
<keyword evidence="3" id="KW-0540">Nuclease</keyword>
<protein>
    <submittedName>
        <fullName evidence="6">Uncharacterized protein</fullName>
    </submittedName>
</protein>
<keyword evidence="1" id="KW-0597">Phosphoprotein</keyword>
<evidence type="ECO:0000313" key="7">
    <source>
        <dbReference type="Proteomes" id="UP000005741"/>
    </source>
</evidence>
<keyword evidence="7" id="KW-1185">Reference proteome</keyword>
<evidence type="ECO:0000256" key="2">
    <source>
        <dbReference type="ARBA" id="ARBA00022649"/>
    </source>
</evidence>
<feature type="compositionally biased region" description="Basic and acidic residues" evidence="5">
    <location>
        <begin position="69"/>
        <end position="78"/>
    </location>
</feature>
<evidence type="ECO:0000256" key="5">
    <source>
        <dbReference type="SAM" id="MobiDB-lite"/>
    </source>
</evidence>
<organism evidence="6 7">
    <name type="scientific">Methanoplanus limicola DSM 2279</name>
    <dbReference type="NCBI Taxonomy" id="937775"/>
    <lineage>
        <taxon>Archaea</taxon>
        <taxon>Methanobacteriati</taxon>
        <taxon>Methanobacteriota</taxon>
        <taxon>Stenosarchaea group</taxon>
        <taxon>Methanomicrobia</taxon>
        <taxon>Methanomicrobiales</taxon>
        <taxon>Methanomicrobiaceae</taxon>
        <taxon>Methanoplanus</taxon>
    </lineage>
</organism>
<dbReference type="OrthoDB" id="318716at2157"/>
<dbReference type="GO" id="GO:0016787">
    <property type="term" value="F:hydrolase activity"/>
    <property type="evidence" value="ECO:0007669"/>
    <property type="project" value="UniProtKB-KW"/>
</dbReference>
<accession>H1YYB1</accession>
<keyword evidence="4" id="KW-0378">Hydrolase</keyword>
<dbReference type="InterPro" id="IPR008201">
    <property type="entry name" value="HepT-like"/>
</dbReference>
<evidence type="ECO:0000256" key="1">
    <source>
        <dbReference type="ARBA" id="ARBA00022553"/>
    </source>
</evidence>
<dbReference type="STRING" id="937775.Metlim_0053"/>
<gene>
    <name evidence="6" type="ORF">Metlim_0053</name>
</gene>
<evidence type="ECO:0000313" key="6">
    <source>
        <dbReference type="EMBL" id="EHQ34206.1"/>
    </source>
</evidence>
<dbReference type="InParanoid" id="H1YYB1"/>
<feature type="region of interest" description="Disordered" evidence="5">
    <location>
        <begin position="58"/>
        <end position="78"/>
    </location>
</feature>
<sequence length="78" mass="8837">MRRNRIADDYFNDIVTTIEKIESFVEDTTEGDFALDEKTQFAVIRGSEIIVEAVKKNTTGKKGKIPKNPLERTGRYAG</sequence>
<dbReference type="HOGENOM" id="CLU_142825_4_1_2"/>
<dbReference type="Proteomes" id="UP000005741">
    <property type="component" value="Chromosome"/>
</dbReference>
<dbReference type="Pfam" id="PF01934">
    <property type="entry name" value="HepT-like"/>
    <property type="match status" value="1"/>
</dbReference>
<dbReference type="RefSeq" id="WP_004075786.1">
    <property type="nucleotide sequence ID" value="NZ_CM001436.1"/>
</dbReference>
<proteinExistence type="predicted"/>
<dbReference type="GO" id="GO:0004540">
    <property type="term" value="F:RNA nuclease activity"/>
    <property type="evidence" value="ECO:0007669"/>
    <property type="project" value="InterPro"/>
</dbReference>